<reference evidence="2 3" key="1">
    <citation type="submission" date="2016-09" db="EMBL/GenBank/DDBJ databases">
        <authorList>
            <person name="Reverchon S."/>
            <person name="Nasser W."/>
            <person name="Leonard S."/>
            <person name="Brochier C."/>
            <person name="Duprey A."/>
        </authorList>
    </citation>
    <scope>NUCLEOTIDE SEQUENCE [LARGE SCALE GENOMIC DNA]</scope>
    <source>
        <strain evidence="2 3">174/2</strain>
    </source>
</reference>
<dbReference type="RefSeq" id="WP_035341706.1">
    <property type="nucleotide sequence ID" value="NZ_LT615367.1"/>
</dbReference>
<feature type="compositionally biased region" description="Polar residues" evidence="1">
    <location>
        <begin position="1"/>
        <end position="14"/>
    </location>
</feature>
<protein>
    <submittedName>
        <fullName evidence="2">Type III secretion protein HrpP</fullName>
    </submittedName>
</protein>
<feature type="region of interest" description="Disordered" evidence="1">
    <location>
        <begin position="1"/>
        <end position="21"/>
    </location>
</feature>
<evidence type="ECO:0000256" key="1">
    <source>
        <dbReference type="SAM" id="MobiDB-lite"/>
    </source>
</evidence>
<dbReference type="CDD" id="cd17468">
    <property type="entry name" value="T3SS_HrpP_C"/>
    <property type="match status" value="1"/>
</dbReference>
<gene>
    <name evidence="2" type="primary">hrpP</name>
    <name evidence="2" type="ORF">DAQ1742_02391</name>
</gene>
<organism evidence="2 3">
    <name type="scientific">Dickeya aquatica</name>
    <dbReference type="NCBI Taxonomy" id="1401087"/>
    <lineage>
        <taxon>Bacteria</taxon>
        <taxon>Pseudomonadati</taxon>
        <taxon>Pseudomonadota</taxon>
        <taxon>Gammaproteobacteria</taxon>
        <taxon>Enterobacterales</taxon>
        <taxon>Pectobacteriaceae</taxon>
        <taxon>Dickeya</taxon>
    </lineage>
</organism>
<dbReference type="EMBL" id="LT615367">
    <property type="protein sequence ID" value="SLM63279.1"/>
    <property type="molecule type" value="Genomic_DNA"/>
</dbReference>
<evidence type="ECO:0000313" key="3">
    <source>
        <dbReference type="Proteomes" id="UP000294820"/>
    </source>
</evidence>
<accession>A0A375ACG4</accession>
<dbReference type="Proteomes" id="UP000294820">
    <property type="component" value="Chromosome 1"/>
</dbReference>
<name>A0A375ACG4_9GAMM</name>
<dbReference type="InterPro" id="IPR049757">
    <property type="entry name" value="T3SS_HrpP-like_C"/>
</dbReference>
<proteinExistence type="predicted"/>
<evidence type="ECO:0000313" key="2">
    <source>
        <dbReference type="EMBL" id="SLM63279.1"/>
    </source>
</evidence>
<dbReference type="KEGG" id="daq:DAQ1742_02391"/>
<keyword evidence="3" id="KW-1185">Reference proteome</keyword>
<sequence length="173" mass="19077">MTPQLPVSQETTLSPAHPLASAEPSAFADNADTPFWALLGDTDDTQPPFPDASWLPFGPPLALHPLLPDEALSAAEQTEPARPAFWPALASSLTEMPMLRHGEPLSFSLQLPQLGHVDVRMVTQPAQGWEVSLRFGKRAYEQLKNQRDDCRRSLAGTLRAPVLLQFESREDDE</sequence>
<dbReference type="AlphaFoldDB" id="A0A375ACG4"/>